<dbReference type="PANTHER" id="PTHR11895">
    <property type="entry name" value="TRANSAMIDASE"/>
    <property type="match status" value="1"/>
</dbReference>
<dbReference type="InterPro" id="IPR023631">
    <property type="entry name" value="Amidase_dom"/>
</dbReference>
<proteinExistence type="inferred from homology"/>
<dbReference type="PANTHER" id="PTHR11895:SF7">
    <property type="entry name" value="GLUTAMYL-TRNA(GLN) AMIDOTRANSFERASE SUBUNIT A, MITOCHONDRIAL"/>
    <property type="match status" value="1"/>
</dbReference>
<reference evidence="4" key="1">
    <citation type="journal article" date="2015" name="Genome Announc.">
        <title>Draft Genome Sequence of Tolypothrix boutellei Strain VB521301.</title>
        <authorList>
            <person name="Chandrababunaidu M.M."/>
            <person name="Singh D."/>
            <person name="Sen D."/>
            <person name="Bhan S."/>
            <person name="Das S."/>
            <person name="Gupta A."/>
            <person name="Adhikary S.P."/>
            <person name="Tripathy S."/>
        </authorList>
    </citation>
    <scope>NUCLEOTIDE SEQUENCE</scope>
    <source>
        <strain evidence="4">VB521301</strain>
    </source>
</reference>
<protein>
    <submittedName>
        <fullName evidence="4">Amidase</fullName>
    </submittedName>
</protein>
<dbReference type="Gene3D" id="3.90.1300.10">
    <property type="entry name" value="Amidase signature (AS) domain"/>
    <property type="match status" value="1"/>
</dbReference>
<evidence type="ECO:0000313" key="5">
    <source>
        <dbReference type="Proteomes" id="UP000029738"/>
    </source>
</evidence>
<dbReference type="SUPFAM" id="SSF75304">
    <property type="entry name" value="Amidase signature (AS) enzymes"/>
    <property type="match status" value="1"/>
</dbReference>
<sequence length="492" mass="53729">MSELVFTPAYQLARMIRDRTVSAVEVLDAYLTQIAKHNSKLNAICTLDEDNARARAKLADEALARGENWGALHGVSVTIKDIFETAGLLTTAGYIPLKDYIPQQDATVVARLKAAGAVILGKTNMAELAGDYQSTNSLFPRVNNPWNLDYTAGGSSGGSAAAVAAGLSPLDLGNDIAGSVRQPAHFCGVYGLKPTDRRISTAGQIPEVPGMPLCIRQMMTVGCFARALEDIRLCFSLIAGADPRRPDVPPIGLDTPSGKSLQNLKIAWIDEWAEVPVASEIRAAMAALSQTLSQAGAQIERWLPKNFDISEILNLYGRMAAYITLYSQPIDRHNMRRSLELIFRTATQGDKSLRKLGNFSRLLPELFNPSLKGYFEALTERDRFTTQMDEALEPWDVWLCPVAATPTFTHRPSWSAVDIDGKLYPYGVANGAYTMPFNLSGHPAVVIPIGQTQNDLPIGIQIVGKRWREMELLAIAAELDRVIGAFSYPSGY</sequence>
<name>A0A0C1N988_9CYAN</name>
<keyword evidence="5" id="KW-1185">Reference proteome</keyword>
<dbReference type="RefSeq" id="WP_050046374.1">
    <property type="nucleotide sequence ID" value="NZ_JHEG04000001.1"/>
</dbReference>
<dbReference type="InterPro" id="IPR000120">
    <property type="entry name" value="Amidase"/>
</dbReference>
<dbReference type="PIRSF" id="PIRSF001221">
    <property type="entry name" value="Amidase_fungi"/>
    <property type="match status" value="1"/>
</dbReference>
<feature type="domain" description="Amidase" evidence="2">
    <location>
        <begin position="25"/>
        <end position="473"/>
    </location>
</feature>
<evidence type="ECO:0000256" key="1">
    <source>
        <dbReference type="ARBA" id="ARBA00009199"/>
    </source>
</evidence>
<dbReference type="Proteomes" id="UP000029738">
    <property type="component" value="Unassembled WGS sequence"/>
</dbReference>
<accession>A0A0C1N988</accession>
<dbReference type="OrthoDB" id="9811471at2"/>
<evidence type="ECO:0000259" key="2">
    <source>
        <dbReference type="Pfam" id="PF01425"/>
    </source>
</evidence>
<comment type="caution">
    <text evidence="4">The sequence shown here is derived from an EMBL/GenBank/DDBJ whole genome shotgun (WGS) entry which is preliminary data.</text>
</comment>
<dbReference type="Pfam" id="PF01425">
    <property type="entry name" value="Amidase"/>
    <property type="match status" value="1"/>
</dbReference>
<dbReference type="EMBL" id="JHEG02000058">
    <property type="protein sequence ID" value="KIE09201.1"/>
    <property type="molecule type" value="Genomic_DNA"/>
</dbReference>
<dbReference type="GO" id="GO:0003824">
    <property type="term" value="F:catalytic activity"/>
    <property type="evidence" value="ECO:0007669"/>
    <property type="project" value="InterPro"/>
</dbReference>
<dbReference type="EMBL" id="JHEG04000001">
    <property type="protein sequence ID" value="KAF3885065.1"/>
    <property type="molecule type" value="Genomic_DNA"/>
</dbReference>
<dbReference type="InterPro" id="IPR036928">
    <property type="entry name" value="AS_sf"/>
</dbReference>
<evidence type="ECO:0000313" key="3">
    <source>
        <dbReference type="EMBL" id="KAF3885065.1"/>
    </source>
</evidence>
<gene>
    <name evidence="4" type="ORF">DA73_0232900</name>
    <name evidence="3" type="ORF">DA73_0400006015</name>
</gene>
<dbReference type="STRING" id="1479485.DA73_0232900"/>
<comment type="similarity">
    <text evidence="1">Belongs to the amidase family.</text>
</comment>
<organism evidence="4">
    <name type="scientific">Tolypothrix bouteillei VB521301</name>
    <dbReference type="NCBI Taxonomy" id="1479485"/>
    <lineage>
        <taxon>Bacteria</taxon>
        <taxon>Bacillati</taxon>
        <taxon>Cyanobacteriota</taxon>
        <taxon>Cyanophyceae</taxon>
        <taxon>Nostocales</taxon>
        <taxon>Tolypothrichaceae</taxon>
        <taxon>Tolypothrix</taxon>
    </lineage>
</organism>
<evidence type="ECO:0000313" key="4">
    <source>
        <dbReference type="EMBL" id="KIE09201.1"/>
    </source>
</evidence>
<reference evidence="3" key="2">
    <citation type="submission" date="2019-11" db="EMBL/GenBank/DDBJ databases">
        <title>Improved Assembly of Tolypothrix boutellei genome.</title>
        <authorList>
            <person name="Sarangi A.N."/>
            <person name="Mukherjee M."/>
            <person name="Ghosh S."/>
            <person name="Singh D."/>
            <person name="Das A."/>
            <person name="Kant S."/>
            <person name="Prusty A."/>
            <person name="Tripathy S."/>
        </authorList>
    </citation>
    <scope>NUCLEOTIDE SEQUENCE</scope>
    <source>
        <strain evidence="3">VB521301</strain>
    </source>
</reference>
<dbReference type="AlphaFoldDB" id="A0A0C1N988"/>